<evidence type="ECO:0000256" key="1">
    <source>
        <dbReference type="ARBA" id="ARBA00001936"/>
    </source>
</evidence>
<evidence type="ECO:0000256" key="15">
    <source>
        <dbReference type="ARBA" id="ARBA00023211"/>
    </source>
</evidence>
<keyword evidence="10" id="KW-0460">Magnesium</keyword>
<dbReference type="GO" id="GO:0005794">
    <property type="term" value="C:Golgi apparatus"/>
    <property type="evidence" value="ECO:0000318"/>
    <property type="project" value="GO_Central"/>
</dbReference>
<reference evidence="20" key="2">
    <citation type="submission" date="2022-06" db="UniProtKB">
        <authorList>
            <consortium name="EnsemblMetazoa"/>
        </authorList>
    </citation>
    <scope>IDENTIFICATION</scope>
    <source>
        <strain evidence="20">PS312</strain>
    </source>
</reference>
<keyword evidence="13 18" id="KW-0472">Membrane</keyword>
<evidence type="ECO:0000256" key="2">
    <source>
        <dbReference type="ARBA" id="ARBA00001946"/>
    </source>
</evidence>
<dbReference type="GO" id="GO:0006661">
    <property type="term" value="P:phosphatidylinositol biosynthetic process"/>
    <property type="evidence" value="ECO:0000318"/>
    <property type="project" value="GO_Central"/>
</dbReference>
<proteinExistence type="inferred from homology"/>
<dbReference type="FunFam" id="1.20.120.1760:FF:000003">
    <property type="entry name" value="CDP-diacylglycerol--inositol 3-phosphatidyltransferase"/>
    <property type="match status" value="1"/>
</dbReference>
<evidence type="ECO:0000256" key="16">
    <source>
        <dbReference type="ARBA" id="ARBA00023264"/>
    </source>
</evidence>
<keyword evidence="6 18" id="KW-0444">Lipid biosynthesis</keyword>
<reference evidence="21" key="1">
    <citation type="journal article" date="2008" name="Nat. Genet.">
        <title>The Pristionchus pacificus genome provides a unique perspective on nematode lifestyle and parasitism.</title>
        <authorList>
            <person name="Dieterich C."/>
            <person name="Clifton S.W."/>
            <person name="Schuster L.N."/>
            <person name="Chinwalla A."/>
            <person name="Delehaunty K."/>
            <person name="Dinkelacker I."/>
            <person name="Fulton L."/>
            <person name="Fulton R."/>
            <person name="Godfrey J."/>
            <person name="Minx P."/>
            <person name="Mitreva M."/>
            <person name="Roeseler W."/>
            <person name="Tian H."/>
            <person name="Witte H."/>
            <person name="Yang S.P."/>
            <person name="Wilson R.K."/>
            <person name="Sommer R.J."/>
        </authorList>
    </citation>
    <scope>NUCLEOTIDE SEQUENCE [LARGE SCALE GENOMIC DNA]</scope>
    <source>
        <strain evidence="21">PS312</strain>
    </source>
</reference>
<evidence type="ECO:0000256" key="4">
    <source>
        <dbReference type="ARBA" id="ARBA00010441"/>
    </source>
</evidence>
<keyword evidence="8" id="KW-0812">Transmembrane</keyword>
<sequence length="216" mass="24219">MVDSALSSTPVWLFWPNIIGYARIVLALISMWYFPSAPVTAMFCYALSAVLDAFDGWAARTYNQSSRFGAMLDQLTDRCALLSLVMTLCVLYPRWQFFLQLSAVLDIASHWLHLHATDLSGKTTHKQSSNPVLHLYYTSRPFLGFMCAGNEAFYLFLYITHFYPGPSLLGISLMAFLTFLAFPIAAVKSAISVIHLGTAAADVVEIDERSRNQRKQ</sequence>
<keyword evidence="15" id="KW-0464">Manganese</keyword>
<evidence type="ECO:0000256" key="17">
    <source>
        <dbReference type="ARBA" id="ARBA00070582"/>
    </source>
</evidence>
<keyword evidence="16 18" id="KW-1208">Phospholipid metabolism</keyword>
<dbReference type="Pfam" id="PF01066">
    <property type="entry name" value="CDP-OH_P_transf"/>
    <property type="match status" value="1"/>
</dbReference>
<dbReference type="OrthoDB" id="10251079at2759"/>
<dbReference type="InterPro" id="IPR000462">
    <property type="entry name" value="CDP-OH_P_trans"/>
</dbReference>
<keyword evidence="14 18" id="KW-0594">Phospholipid biosynthesis</keyword>
<accession>A0A2A6CBL1</accession>
<comment type="similarity">
    <text evidence="4 18 19">Belongs to the CDP-alcohol phosphatidyltransferase class-I family.</text>
</comment>
<keyword evidence="12 18" id="KW-0443">Lipid metabolism</keyword>
<keyword evidence="9" id="KW-0479">Metal-binding</keyword>
<dbReference type="EC" id="2.7.8.11" evidence="5 18"/>
<dbReference type="GO" id="GO:0016020">
    <property type="term" value="C:membrane"/>
    <property type="evidence" value="ECO:0007669"/>
    <property type="project" value="UniProtKB-SubCell"/>
</dbReference>
<dbReference type="Proteomes" id="UP000005239">
    <property type="component" value="Unassembled WGS sequence"/>
</dbReference>
<dbReference type="InterPro" id="IPR043130">
    <property type="entry name" value="CDP-OH_PTrfase_TM_dom"/>
</dbReference>
<dbReference type="EnsemblMetazoa" id="PPA38735.1">
    <property type="protein sequence ID" value="PPA38735.1"/>
    <property type="gene ID" value="WBGene00277104"/>
</dbReference>
<evidence type="ECO:0000256" key="14">
    <source>
        <dbReference type="ARBA" id="ARBA00023209"/>
    </source>
</evidence>
<evidence type="ECO:0000256" key="8">
    <source>
        <dbReference type="ARBA" id="ARBA00022692"/>
    </source>
</evidence>
<comment type="cofactor">
    <cofactor evidence="2">
        <name>Mg(2+)</name>
        <dbReference type="ChEBI" id="CHEBI:18420"/>
    </cofactor>
</comment>
<evidence type="ECO:0000256" key="10">
    <source>
        <dbReference type="ARBA" id="ARBA00022842"/>
    </source>
</evidence>
<dbReference type="GO" id="GO:0003881">
    <property type="term" value="F:CDP-diacylglycerol-inositol 3-phosphatidyltransferase activity"/>
    <property type="evidence" value="ECO:0000318"/>
    <property type="project" value="GO_Central"/>
</dbReference>
<comment type="catalytic activity">
    <reaction evidence="18">
        <text>a CDP-1,2-diacyl-sn-glycerol + myo-inositol = a 1,2-diacyl-sn-glycero-3-phospho-(1D-myo-inositol) + CMP + H(+)</text>
        <dbReference type="Rhea" id="RHEA:11580"/>
        <dbReference type="ChEBI" id="CHEBI:15378"/>
        <dbReference type="ChEBI" id="CHEBI:17268"/>
        <dbReference type="ChEBI" id="CHEBI:57880"/>
        <dbReference type="ChEBI" id="CHEBI:58332"/>
        <dbReference type="ChEBI" id="CHEBI:60377"/>
        <dbReference type="EC" id="2.7.8.11"/>
    </reaction>
</comment>
<accession>A0A8R1UTQ9</accession>
<evidence type="ECO:0000256" key="9">
    <source>
        <dbReference type="ARBA" id="ARBA00022723"/>
    </source>
</evidence>
<evidence type="ECO:0000256" key="13">
    <source>
        <dbReference type="ARBA" id="ARBA00023136"/>
    </source>
</evidence>
<evidence type="ECO:0000256" key="12">
    <source>
        <dbReference type="ARBA" id="ARBA00023098"/>
    </source>
</evidence>
<evidence type="ECO:0000313" key="21">
    <source>
        <dbReference type="Proteomes" id="UP000005239"/>
    </source>
</evidence>
<dbReference type="PANTHER" id="PTHR15362:SF4">
    <property type="entry name" value="CDP-DIACYLGLYCEROL--INOSITOL 3-PHOSPHATIDYLTRANSFERASE"/>
    <property type="match status" value="1"/>
</dbReference>
<dbReference type="AlphaFoldDB" id="A0A2A6CBL1"/>
<evidence type="ECO:0000256" key="6">
    <source>
        <dbReference type="ARBA" id="ARBA00022516"/>
    </source>
</evidence>
<evidence type="ECO:0000256" key="18">
    <source>
        <dbReference type="PIRNR" id="PIRNR000848"/>
    </source>
</evidence>
<evidence type="ECO:0000256" key="7">
    <source>
        <dbReference type="ARBA" id="ARBA00022679"/>
    </source>
</evidence>
<dbReference type="Gene3D" id="1.20.120.1760">
    <property type="match status" value="1"/>
</dbReference>
<evidence type="ECO:0000256" key="3">
    <source>
        <dbReference type="ARBA" id="ARBA00004141"/>
    </source>
</evidence>
<organism evidence="20 21">
    <name type="scientific">Pristionchus pacificus</name>
    <name type="common">Parasitic nematode worm</name>
    <dbReference type="NCBI Taxonomy" id="54126"/>
    <lineage>
        <taxon>Eukaryota</taxon>
        <taxon>Metazoa</taxon>
        <taxon>Ecdysozoa</taxon>
        <taxon>Nematoda</taxon>
        <taxon>Chromadorea</taxon>
        <taxon>Rhabditida</taxon>
        <taxon>Rhabditina</taxon>
        <taxon>Diplogasteromorpha</taxon>
        <taxon>Diplogasteroidea</taxon>
        <taxon>Neodiplogasteridae</taxon>
        <taxon>Pristionchus</taxon>
    </lineage>
</organism>
<keyword evidence="21" id="KW-1185">Reference proteome</keyword>
<name>A0A2A6CBL1_PRIPA</name>
<evidence type="ECO:0000313" key="20">
    <source>
        <dbReference type="EnsemblMetazoa" id="PPA38735.1"/>
    </source>
</evidence>
<evidence type="ECO:0000256" key="19">
    <source>
        <dbReference type="RuleBase" id="RU003750"/>
    </source>
</evidence>
<keyword evidence="11" id="KW-1133">Transmembrane helix</keyword>
<protein>
    <recommendedName>
        <fullName evidence="17 18">CDP-diacylglycerol--inositol 3-phosphatidyltransferase</fullName>
        <ecNumber evidence="5 18">2.7.8.11</ecNumber>
    </recommendedName>
</protein>
<gene>
    <name evidence="20" type="primary">WBGene00277104</name>
</gene>
<dbReference type="PIRSF" id="PIRSF000848">
    <property type="entry name" value="CDP_diag_ino_3_P"/>
    <property type="match status" value="1"/>
</dbReference>
<dbReference type="GO" id="GO:0046872">
    <property type="term" value="F:metal ion binding"/>
    <property type="evidence" value="ECO:0007669"/>
    <property type="project" value="UniProtKB-KW"/>
</dbReference>
<dbReference type="InterPro" id="IPR048254">
    <property type="entry name" value="CDP_ALCOHOL_P_TRANSF_CS"/>
</dbReference>
<comment type="cofactor">
    <cofactor evidence="1">
        <name>Mn(2+)</name>
        <dbReference type="ChEBI" id="CHEBI:29035"/>
    </cofactor>
</comment>
<dbReference type="InterPro" id="IPR014387">
    <property type="entry name" value="CDP_diag_ino_3_P_euk"/>
</dbReference>
<comment type="subcellular location">
    <subcellularLocation>
        <location evidence="3">Membrane</location>
        <topology evidence="3">Multi-pass membrane protein</topology>
    </subcellularLocation>
</comment>
<dbReference type="PROSITE" id="PS00379">
    <property type="entry name" value="CDP_ALCOHOL_P_TRANSF"/>
    <property type="match status" value="1"/>
</dbReference>
<keyword evidence="7 18" id="KW-0808">Transferase</keyword>
<evidence type="ECO:0000256" key="5">
    <source>
        <dbReference type="ARBA" id="ARBA00013212"/>
    </source>
</evidence>
<evidence type="ECO:0000256" key="11">
    <source>
        <dbReference type="ARBA" id="ARBA00022989"/>
    </source>
</evidence>
<dbReference type="PANTHER" id="PTHR15362">
    <property type="entry name" value="PHOSPHATIDYLINOSITOL SYNTHASE"/>
    <property type="match status" value="1"/>
</dbReference>